<evidence type="ECO:0000256" key="6">
    <source>
        <dbReference type="SAM" id="MobiDB-lite"/>
    </source>
</evidence>
<dbReference type="InterPro" id="IPR024320">
    <property type="entry name" value="LPG_synthase_C"/>
</dbReference>
<feature type="domain" description="Lysyl-tRNA synthetase N-terminal transmembrane region" evidence="9">
    <location>
        <begin position="79"/>
        <end position="293"/>
    </location>
</feature>
<feature type="region of interest" description="Disordered" evidence="6">
    <location>
        <begin position="1"/>
        <end position="78"/>
    </location>
</feature>
<evidence type="ECO:0000259" key="8">
    <source>
        <dbReference type="Pfam" id="PF09924"/>
    </source>
</evidence>
<dbReference type="InterPro" id="IPR016181">
    <property type="entry name" value="Acyl_CoA_acyltransferase"/>
</dbReference>
<feature type="transmembrane region" description="Helical" evidence="7">
    <location>
        <begin position="126"/>
        <end position="145"/>
    </location>
</feature>
<keyword evidence="2" id="KW-1003">Cell membrane</keyword>
<evidence type="ECO:0000259" key="9">
    <source>
        <dbReference type="Pfam" id="PF16995"/>
    </source>
</evidence>
<name>A0ABN2T523_9ACTN</name>
<sequence>MAGNRGDGDTPAGRTSGVFPKAAPPGARTRDNRVESPPPADDNPRGALERPSNMTRAEAMTSKTAPSRPDAPAAQPPQRRSWVPRLVAFVTYLAGFSNIASALSPGFKHSRLHSISVKVPTEVQNLAAAATLLSGILLVLIAHALKRRKRRAWWVAVVLLVTVVLFHLVRSFRAGDADAPMHYLGVQVVLTLLLLILLVVYRDEFYALGDPYTRWRALRAFVLLAAFAFVSGMILMYWQSKHIVGDPSAWDRLQHVARGLVGIDGPVRFKHHSTDDLVAALLLGLGLMTALIVAYLLLRPAEPIARQSAEDDARLRELIAKQGRRDSLAYFATHRDKSVIWSPSGKAAITYRVVSGVMLASGDPIGDPEAWPGAIKVFTEEADRHAWVVAVVGCSETGGEVWCREADLDALELGDEAICHVDRFSLEGRAMRNVRQMVNRVERQGYESRVRRLKDIPRDEVERIKTGIEAWRGASERGSFSMALGPDRFGDPADGECVVATATKDGEVRALINFVPWGEDGMSLDLMVRDREAEPGLNELLIVKAMQACKDLGVVRASLNFAVFRSALERGEKLGAGPITRMWRSVLVFFSRWYQIESLYKFNSKFQPEWVPRFVAFKNTRDIPRVGLAYAEAEGFIVPPGLPWSKKHRDERELDGCADRADGHELPGQPDHRGEDCEKQLRQADADTDWNAEAARESEAAQAAEAAARTPGGRKAADG</sequence>
<organism evidence="10 11">
    <name type="scientific">Catenulispora subtropica</name>
    <dbReference type="NCBI Taxonomy" id="450798"/>
    <lineage>
        <taxon>Bacteria</taxon>
        <taxon>Bacillati</taxon>
        <taxon>Actinomycetota</taxon>
        <taxon>Actinomycetes</taxon>
        <taxon>Catenulisporales</taxon>
        <taxon>Catenulisporaceae</taxon>
        <taxon>Catenulispora</taxon>
    </lineage>
</organism>
<dbReference type="PANTHER" id="PTHR34697">
    <property type="entry name" value="PHOSPHATIDYLGLYCEROL LYSYLTRANSFERASE"/>
    <property type="match status" value="1"/>
</dbReference>
<keyword evidence="5 7" id="KW-0472">Membrane</keyword>
<reference evidence="10 11" key="1">
    <citation type="journal article" date="2019" name="Int. J. Syst. Evol. Microbiol.">
        <title>The Global Catalogue of Microorganisms (GCM) 10K type strain sequencing project: providing services to taxonomists for standard genome sequencing and annotation.</title>
        <authorList>
            <consortium name="The Broad Institute Genomics Platform"/>
            <consortium name="The Broad Institute Genome Sequencing Center for Infectious Disease"/>
            <person name="Wu L."/>
            <person name="Ma J."/>
        </authorList>
    </citation>
    <scope>NUCLEOTIDE SEQUENCE [LARGE SCALE GENOMIC DNA]</scope>
    <source>
        <strain evidence="10 11">JCM 16013</strain>
    </source>
</reference>
<feature type="transmembrane region" description="Helical" evidence="7">
    <location>
        <begin position="181"/>
        <end position="201"/>
    </location>
</feature>
<evidence type="ECO:0000313" key="11">
    <source>
        <dbReference type="Proteomes" id="UP001499854"/>
    </source>
</evidence>
<feature type="domain" description="Phosphatidylglycerol lysyltransferase C-terminal" evidence="8">
    <location>
        <begin position="316"/>
        <end position="617"/>
    </location>
</feature>
<dbReference type="Pfam" id="PF16995">
    <property type="entry name" value="tRNA-synt_2_TM"/>
    <property type="match status" value="1"/>
</dbReference>
<dbReference type="SUPFAM" id="SSF55729">
    <property type="entry name" value="Acyl-CoA N-acyltransferases (Nat)"/>
    <property type="match status" value="1"/>
</dbReference>
<evidence type="ECO:0000256" key="7">
    <source>
        <dbReference type="SAM" id="Phobius"/>
    </source>
</evidence>
<dbReference type="InterPro" id="IPR051211">
    <property type="entry name" value="PG_lysyltransferase"/>
</dbReference>
<dbReference type="EMBL" id="BAAAQM010000063">
    <property type="protein sequence ID" value="GAA1998973.1"/>
    <property type="molecule type" value="Genomic_DNA"/>
</dbReference>
<gene>
    <name evidence="10" type="ORF">GCM10009838_75430</name>
</gene>
<feature type="compositionally biased region" description="Low complexity" evidence="6">
    <location>
        <begin position="65"/>
        <end position="78"/>
    </location>
</feature>
<comment type="caution">
    <text evidence="10">The sequence shown here is derived from an EMBL/GenBank/DDBJ whole genome shotgun (WGS) entry which is preliminary data.</text>
</comment>
<proteinExistence type="predicted"/>
<keyword evidence="3 7" id="KW-0812">Transmembrane</keyword>
<evidence type="ECO:0000256" key="4">
    <source>
        <dbReference type="ARBA" id="ARBA00022989"/>
    </source>
</evidence>
<feature type="region of interest" description="Disordered" evidence="6">
    <location>
        <begin position="658"/>
        <end position="719"/>
    </location>
</feature>
<feature type="transmembrane region" description="Helical" evidence="7">
    <location>
        <begin position="86"/>
        <end position="106"/>
    </location>
</feature>
<evidence type="ECO:0000256" key="3">
    <source>
        <dbReference type="ARBA" id="ARBA00022692"/>
    </source>
</evidence>
<dbReference type="PANTHER" id="PTHR34697:SF2">
    <property type="entry name" value="PHOSPHATIDYLGLYCEROL LYSYLTRANSFERASE"/>
    <property type="match status" value="1"/>
</dbReference>
<evidence type="ECO:0000256" key="5">
    <source>
        <dbReference type="ARBA" id="ARBA00023136"/>
    </source>
</evidence>
<feature type="transmembrane region" description="Helical" evidence="7">
    <location>
        <begin position="277"/>
        <end position="298"/>
    </location>
</feature>
<feature type="transmembrane region" description="Helical" evidence="7">
    <location>
        <begin position="221"/>
        <end position="238"/>
    </location>
</feature>
<dbReference type="Proteomes" id="UP001499854">
    <property type="component" value="Unassembled WGS sequence"/>
</dbReference>
<evidence type="ECO:0000256" key="1">
    <source>
        <dbReference type="ARBA" id="ARBA00004651"/>
    </source>
</evidence>
<evidence type="ECO:0000313" key="10">
    <source>
        <dbReference type="EMBL" id="GAA1998973.1"/>
    </source>
</evidence>
<feature type="compositionally biased region" description="Basic and acidic residues" evidence="6">
    <location>
        <begin position="658"/>
        <end position="685"/>
    </location>
</feature>
<accession>A0ABN2T523</accession>
<feature type="transmembrane region" description="Helical" evidence="7">
    <location>
        <begin position="152"/>
        <end position="169"/>
    </location>
</feature>
<dbReference type="Pfam" id="PF09924">
    <property type="entry name" value="LPG_synthase_C"/>
    <property type="match status" value="1"/>
</dbReference>
<protein>
    <submittedName>
        <fullName evidence="10">Phosphatidylglycerol lysyltransferase domain-containing protein</fullName>
    </submittedName>
</protein>
<dbReference type="InterPro" id="IPR031553">
    <property type="entry name" value="tRNA-synt_2_TM"/>
</dbReference>
<comment type="subcellular location">
    <subcellularLocation>
        <location evidence="1">Cell membrane</location>
        <topology evidence="1">Multi-pass membrane protein</topology>
    </subcellularLocation>
</comment>
<keyword evidence="11" id="KW-1185">Reference proteome</keyword>
<keyword evidence="4 7" id="KW-1133">Transmembrane helix</keyword>
<evidence type="ECO:0000256" key="2">
    <source>
        <dbReference type="ARBA" id="ARBA00022475"/>
    </source>
</evidence>